<dbReference type="EMBL" id="CAAE01014609">
    <property type="protein sequence ID" value="CAG00784.1"/>
    <property type="molecule type" value="Genomic_DNA"/>
</dbReference>
<dbReference type="KEGG" id="tng:GSTEN00019318G001"/>
<sequence length="103" mass="11023">MEENGFQPGACEELQPADYPTSSLASLRLTEDAAAISRSAHHMVDNPEPRSGFPGMMSSLSIQSKQQKEGVNVEPCPAGQGKVRPAIKTNTLGRAAQSNRKQT</sequence>
<proteinExistence type="predicted"/>
<organism evidence="2">
    <name type="scientific">Tetraodon nigroviridis</name>
    <name type="common">Spotted green pufferfish</name>
    <name type="synonym">Chelonodon nigroviridis</name>
    <dbReference type="NCBI Taxonomy" id="99883"/>
    <lineage>
        <taxon>Eukaryota</taxon>
        <taxon>Metazoa</taxon>
        <taxon>Chordata</taxon>
        <taxon>Craniata</taxon>
        <taxon>Vertebrata</taxon>
        <taxon>Euteleostomi</taxon>
        <taxon>Actinopterygii</taxon>
        <taxon>Neopterygii</taxon>
        <taxon>Teleostei</taxon>
        <taxon>Neoteleostei</taxon>
        <taxon>Acanthomorphata</taxon>
        <taxon>Eupercaria</taxon>
        <taxon>Tetraodontiformes</taxon>
        <taxon>Tetradontoidea</taxon>
        <taxon>Tetraodontidae</taxon>
        <taxon>Tetraodon</taxon>
    </lineage>
</organism>
<reference evidence="2" key="1">
    <citation type="journal article" date="2004" name="Nature">
        <title>Genome duplication in the teleost fish Tetraodon nigroviridis reveals the early vertebrate proto-karyotype.</title>
        <authorList>
            <person name="Jaillon O."/>
            <person name="Aury J.-M."/>
            <person name="Brunet F."/>
            <person name="Petit J.-L."/>
            <person name="Stange-Thomann N."/>
            <person name="Mauceli E."/>
            <person name="Bouneau L."/>
            <person name="Fischer C."/>
            <person name="Ozouf-Costaz C."/>
            <person name="Bernot A."/>
            <person name="Nicaud S."/>
            <person name="Jaffe D."/>
            <person name="Fisher S."/>
            <person name="Lutfalla G."/>
            <person name="Dossat C."/>
            <person name="Segurens B."/>
            <person name="Dasilva C."/>
            <person name="Salanoubat M."/>
            <person name="Levy M."/>
            <person name="Boudet N."/>
            <person name="Castellano S."/>
            <person name="Anthouard V."/>
            <person name="Jubin C."/>
            <person name="Castelli V."/>
            <person name="Katinka M."/>
            <person name="Vacherie B."/>
            <person name="Biemont C."/>
            <person name="Skalli Z."/>
            <person name="Cattolico L."/>
            <person name="Poulain J."/>
            <person name="De Berardinis V."/>
            <person name="Cruaud C."/>
            <person name="Duprat S."/>
            <person name="Brottier P."/>
            <person name="Coutanceau J.-P."/>
            <person name="Gouzy J."/>
            <person name="Parra G."/>
            <person name="Lardier G."/>
            <person name="Chapple C."/>
            <person name="McKernan K.J."/>
            <person name="McEwan P."/>
            <person name="Bosak S."/>
            <person name="Kellis M."/>
            <person name="Volff J.-N."/>
            <person name="Guigo R."/>
            <person name="Zody M.C."/>
            <person name="Mesirov J."/>
            <person name="Lindblad-Toh K."/>
            <person name="Birren B."/>
            <person name="Nusbaum C."/>
            <person name="Kahn D."/>
            <person name="Robinson-Rechavi M."/>
            <person name="Laudet V."/>
            <person name="Schachter V."/>
            <person name="Quetier F."/>
            <person name="Saurin W."/>
            <person name="Scarpelli C."/>
            <person name="Wincker P."/>
            <person name="Lander E.S."/>
            <person name="Weissenbach J."/>
            <person name="Roest Crollius H."/>
        </authorList>
    </citation>
    <scope>NUCLEOTIDE SEQUENCE [LARGE SCALE GENOMIC DNA]</scope>
</reference>
<evidence type="ECO:0000256" key="1">
    <source>
        <dbReference type="SAM" id="MobiDB-lite"/>
    </source>
</evidence>
<name>Q4SEZ8_TETNG</name>
<comment type="caution">
    <text evidence="2">The sequence shown here is derived from an EMBL/GenBank/DDBJ whole genome shotgun (WGS) entry which is preliminary data.</text>
</comment>
<feature type="region of interest" description="Disordered" evidence="1">
    <location>
        <begin position="39"/>
        <end position="103"/>
    </location>
</feature>
<gene>
    <name evidence="2" type="ORF">GSTENG00019318001</name>
</gene>
<protein>
    <submittedName>
        <fullName evidence="2">(spotted green pufferfish) hypothetical protein</fullName>
    </submittedName>
</protein>
<accession>Q4SEZ8</accession>
<feature type="compositionally biased region" description="Polar residues" evidence="1">
    <location>
        <begin position="88"/>
        <end position="103"/>
    </location>
</feature>
<evidence type="ECO:0000313" key="2">
    <source>
        <dbReference type="EMBL" id="CAG00784.1"/>
    </source>
</evidence>
<dbReference type="AlphaFoldDB" id="Q4SEZ8"/>
<reference evidence="2" key="2">
    <citation type="submission" date="2004-02" db="EMBL/GenBank/DDBJ databases">
        <authorList>
            <consortium name="Genoscope"/>
            <consortium name="Whitehead Institute Centre for Genome Research"/>
        </authorList>
    </citation>
    <scope>NUCLEOTIDE SEQUENCE</scope>
</reference>